<evidence type="ECO:0000256" key="1">
    <source>
        <dbReference type="SAM" id="Phobius"/>
    </source>
</evidence>
<keyword evidence="1" id="KW-1133">Transmembrane helix</keyword>
<keyword evidence="1" id="KW-0812">Transmembrane</keyword>
<gene>
    <name evidence="2" type="ORF">Anas_05729</name>
</gene>
<dbReference type="Proteomes" id="UP000326759">
    <property type="component" value="Unassembled WGS sequence"/>
</dbReference>
<dbReference type="SUPFAM" id="SSF81321">
    <property type="entry name" value="Family A G protein-coupled receptor-like"/>
    <property type="match status" value="1"/>
</dbReference>
<name>A0A5N5TML9_9CRUS</name>
<dbReference type="EMBL" id="SEYY01000349">
    <property type="protein sequence ID" value="KAB7507427.1"/>
    <property type="molecule type" value="Genomic_DNA"/>
</dbReference>
<dbReference type="AlphaFoldDB" id="A0A5N5TML9"/>
<organism evidence="2 3">
    <name type="scientific">Armadillidium nasatum</name>
    <dbReference type="NCBI Taxonomy" id="96803"/>
    <lineage>
        <taxon>Eukaryota</taxon>
        <taxon>Metazoa</taxon>
        <taxon>Ecdysozoa</taxon>
        <taxon>Arthropoda</taxon>
        <taxon>Crustacea</taxon>
        <taxon>Multicrustacea</taxon>
        <taxon>Malacostraca</taxon>
        <taxon>Eumalacostraca</taxon>
        <taxon>Peracarida</taxon>
        <taxon>Isopoda</taxon>
        <taxon>Oniscidea</taxon>
        <taxon>Crinocheta</taxon>
        <taxon>Armadillidiidae</taxon>
        <taxon>Armadillidium</taxon>
    </lineage>
</organism>
<keyword evidence="3" id="KW-1185">Reference proteome</keyword>
<proteinExistence type="predicted"/>
<keyword evidence="1" id="KW-0472">Membrane</keyword>
<comment type="caution">
    <text evidence="2">The sequence shown here is derived from an EMBL/GenBank/DDBJ whole genome shotgun (WGS) entry which is preliminary data.</text>
</comment>
<feature type="transmembrane region" description="Helical" evidence="1">
    <location>
        <begin position="12"/>
        <end position="34"/>
    </location>
</feature>
<reference evidence="2 3" key="1">
    <citation type="journal article" date="2019" name="PLoS Biol.">
        <title>Sex chromosomes control vertical transmission of feminizing Wolbachia symbionts in an isopod.</title>
        <authorList>
            <person name="Becking T."/>
            <person name="Chebbi M.A."/>
            <person name="Giraud I."/>
            <person name="Moumen B."/>
            <person name="Laverre T."/>
            <person name="Caubet Y."/>
            <person name="Peccoud J."/>
            <person name="Gilbert C."/>
            <person name="Cordaux R."/>
        </authorList>
    </citation>
    <scope>NUCLEOTIDE SEQUENCE [LARGE SCALE GENOMIC DNA]</scope>
    <source>
        <strain evidence="2">ANa2</strain>
        <tissue evidence="2">Whole body excluding digestive tract and cuticle</tissue>
    </source>
</reference>
<sequence>MQKYTAVGNSLAGWGGAVLGVWVYSFGIALLPWAGWNSWITHDARCHLSTLWPLSFTTFLTFLVGAHMAATLFMWASSRAAQLKASDARLTTRVNRTPAGVIDSEAVPITHTITQGNTEGRVGLCGWAITVSSTVPLMGHVVVASSCAASALCLSSPHHYHEDAAALPWASLLLTAAAVANPLLYVFSDDQVSSTTLMVLSRMCCCWRKGRQERLVSRQSESRDAETNVYVTNDTDHLVADNT</sequence>
<evidence type="ECO:0000313" key="2">
    <source>
        <dbReference type="EMBL" id="KAB7507427.1"/>
    </source>
</evidence>
<accession>A0A5N5TML9</accession>
<feature type="transmembrane region" description="Helical" evidence="1">
    <location>
        <begin position="54"/>
        <end position="76"/>
    </location>
</feature>
<dbReference type="OrthoDB" id="6353404at2759"/>
<evidence type="ECO:0000313" key="3">
    <source>
        <dbReference type="Proteomes" id="UP000326759"/>
    </source>
</evidence>
<dbReference type="Gene3D" id="1.20.1070.10">
    <property type="entry name" value="Rhodopsin 7-helix transmembrane proteins"/>
    <property type="match status" value="1"/>
</dbReference>
<protein>
    <submittedName>
        <fullName evidence="2">Uncharacterized protein</fullName>
    </submittedName>
</protein>